<keyword evidence="11" id="KW-1185">Reference proteome</keyword>
<evidence type="ECO:0008006" key="12">
    <source>
        <dbReference type="Google" id="ProtNLM"/>
    </source>
</evidence>
<dbReference type="InterPro" id="IPR016156">
    <property type="entry name" value="FAD/NAD-linked_Rdtase_dimer_sf"/>
</dbReference>
<dbReference type="Gene3D" id="3.50.50.60">
    <property type="entry name" value="FAD/NAD(P)-binding domain"/>
    <property type="match status" value="2"/>
</dbReference>
<dbReference type="SUPFAM" id="SSF51905">
    <property type="entry name" value="FAD/NAD(P)-binding domain"/>
    <property type="match status" value="1"/>
</dbReference>
<dbReference type="Proteomes" id="UP001429357">
    <property type="component" value="Unassembled WGS sequence"/>
</dbReference>
<feature type="domain" description="Pyridine nucleotide-disulphide oxidoreductase dimerisation" evidence="8">
    <location>
        <begin position="337"/>
        <end position="440"/>
    </location>
</feature>
<organism evidence="10 11">
    <name type="scientific">Enterococcus diestrammenae</name>
    <dbReference type="NCBI Taxonomy" id="1155073"/>
    <lineage>
        <taxon>Bacteria</taxon>
        <taxon>Bacillati</taxon>
        <taxon>Bacillota</taxon>
        <taxon>Bacilli</taxon>
        <taxon>Lactobacillales</taxon>
        <taxon>Enterococcaceae</taxon>
        <taxon>Enterococcus</taxon>
    </lineage>
</organism>
<keyword evidence="6" id="KW-0558">Oxidation</keyword>
<protein>
    <recommendedName>
        <fullName evidence="12">CoA-disulfide reductase</fullName>
    </recommendedName>
</protein>
<keyword evidence="7" id="KW-0676">Redox-active center</keyword>
<accession>A0ABV0EZP5</accession>
<dbReference type="PANTHER" id="PTHR43429">
    <property type="entry name" value="PYRIDINE NUCLEOTIDE-DISULFIDE OXIDOREDUCTASE DOMAIN-CONTAINING"/>
    <property type="match status" value="1"/>
</dbReference>
<evidence type="ECO:0000256" key="5">
    <source>
        <dbReference type="ARBA" id="ARBA00023002"/>
    </source>
</evidence>
<evidence type="ECO:0000256" key="2">
    <source>
        <dbReference type="ARBA" id="ARBA00009130"/>
    </source>
</evidence>
<evidence type="ECO:0000256" key="6">
    <source>
        <dbReference type="ARBA" id="ARBA00023097"/>
    </source>
</evidence>
<dbReference type="PANTHER" id="PTHR43429:SF1">
    <property type="entry name" value="NAD(P)H SULFUR OXIDOREDUCTASE (COA-DEPENDENT)"/>
    <property type="match status" value="1"/>
</dbReference>
<evidence type="ECO:0000313" key="11">
    <source>
        <dbReference type="Proteomes" id="UP001429357"/>
    </source>
</evidence>
<dbReference type="InterPro" id="IPR004099">
    <property type="entry name" value="Pyr_nucl-diS_OxRdtase_dimer"/>
</dbReference>
<evidence type="ECO:0000256" key="7">
    <source>
        <dbReference type="ARBA" id="ARBA00023284"/>
    </source>
</evidence>
<sequence>MKTIIIGGTAAGMSAAVKIQKMAKDPLITVYEKGEVVSFGACGLPYYVGDYFHDSHQMIAREQAAFEKMGIAVKLFHEVVAVDTTTKTVTVRDNFHDETFVDSYDQLLVASGATPIMPPVTTQLDGAAFENLFTLKTLGDGRALKTYLRLEEVYQVTIIGGGFIGVECAEAFLHQGKKVCLIQLDDHLLQDSFDEEISEVIEAKLRQAGVSLHLAEGVQDLVGSLDAEGNCRVTQVVTDQGEYRTDLVVVAIGVKPATDFLGPAFAKLANGALIVDDQGRTNVPDVWAAGDCATVPHLVTGDDRFIPLATGANKLGRIAGEVMTGADSHYPGTLGTAGVKFMELEAARTGITVADADKLGYDYNTVVIDDKNQTDYYPGQKDIRVKLIYDNQTLCLLGAQIAGENGAALRIDTLAAAITMEMTTKQLGLLDLLYAPPFARTWDVLNVAGNVAKSKKNSRKRQAISGKS</sequence>
<reference evidence="11" key="1">
    <citation type="submission" date="2016-06" db="EMBL/GenBank/DDBJ databases">
        <title>Four novel species of enterococci isolated from chicken manure.</title>
        <authorList>
            <person name="Van Tyne D."/>
        </authorList>
    </citation>
    <scope>NUCLEOTIDE SEQUENCE [LARGE SCALE GENOMIC DNA]</scope>
    <source>
        <strain evidence="11">JM9A</strain>
    </source>
</reference>
<reference evidence="10 11" key="2">
    <citation type="submission" date="2024-02" db="EMBL/GenBank/DDBJ databases">
        <title>The Genome Sequence of Enterococcus diestrammenae JM9A.</title>
        <authorList>
            <person name="Earl A."/>
            <person name="Manson A."/>
            <person name="Gilmore M."/>
            <person name="Sanders J."/>
            <person name="Shea T."/>
            <person name="Howe W."/>
            <person name="Livny J."/>
            <person name="Cuomo C."/>
            <person name="Neafsey D."/>
            <person name="Birren B."/>
        </authorList>
    </citation>
    <scope>NUCLEOTIDE SEQUENCE [LARGE SCALE GENOMIC DNA]</scope>
    <source>
        <strain evidence="10 11">JM9A</strain>
    </source>
</reference>
<comment type="cofactor">
    <cofactor evidence="1">
        <name>FAD</name>
        <dbReference type="ChEBI" id="CHEBI:57692"/>
    </cofactor>
</comment>
<comment type="similarity">
    <text evidence="2">Belongs to the class-III pyridine nucleotide-disulfide oxidoreductase family.</text>
</comment>
<evidence type="ECO:0000259" key="8">
    <source>
        <dbReference type="Pfam" id="PF02852"/>
    </source>
</evidence>
<dbReference type="InterPro" id="IPR023753">
    <property type="entry name" value="FAD/NAD-binding_dom"/>
</dbReference>
<evidence type="ECO:0000256" key="4">
    <source>
        <dbReference type="ARBA" id="ARBA00022827"/>
    </source>
</evidence>
<feature type="domain" description="FAD/NAD(P)-binding" evidence="9">
    <location>
        <begin position="2"/>
        <end position="299"/>
    </location>
</feature>
<dbReference type="RefSeq" id="WP_161870822.1">
    <property type="nucleotide sequence ID" value="NZ_MAEI02000001.1"/>
</dbReference>
<keyword evidence="3" id="KW-0285">Flavoprotein</keyword>
<evidence type="ECO:0000313" key="10">
    <source>
        <dbReference type="EMBL" id="MEO1781222.1"/>
    </source>
</evidence>
<name>A0ABV0EZP5_9ENTE</name>
<dbReference type="NCBIfam" id="NF007123">
    <property type="entry name" value="PRK09564.1"/>
    <property type="match status" value="1"/>
</dbReference>
<evidence type="ECO:0000256" key="3">
    <source>
        <dbReference type="ARBA" id="ARBA00022630"/>
    </source>
</evidence>
<dbReference type="EMBL" id="MAEI02000001">
    <property type="protein sequence ID" value="MEO1781222.1"/>
    <property type="molecule type" value="Genomic_DNA"/>
</dbReference>
<dbReference type="Pfam" id="PF02852">
    <property type="entry name" value="Pyr_redox_dim"/>
    <property type="match status" value="1"/>
</dbReference>
<dbReference type="Pfam" id="PF07992">
    <property type="entry name" value="Pyr_redox_2"/>
    <property type="match status" value="1"/>
</dbReference>
<dbReference type="SUPFAM" id="SSF55424">
    <property type="entry name" value="FAD/NAD-linked reductases, dimerisation (C-terminal) domain"/>
    <property type="match status" value="1"/>
</dbReference>
<comment type="caution">
    <text evidence="10">The sequence shown here is derived from an EMBL/GenBank/DDBJ whole genome shotgun (WGS) entry which is preliminary data.</text>
</comment>
<evidence type="ECO:0000256" key="1">
    <source>
        <dbReference type="ARBA" id="ARBA00001974"/>
    </source>
</evidence>
<dbReference type="PRINTS" id="PR00411">
    <property type="entry name" value="PNDRDTASEI"/>
</dbReference>
<evidence type="ECO:0000259" key="9">
    <source>
        <dbReference type="Pfam" id="PF07992"/>
    </source>
</evidence>
<proteinExistence type="inferred from homology"/>
<gene>
    <name evidence="10" type="ORF">BAU18_000801</name>
</gene>
<dbReference type="PRINTS" id="PR00368">
    <property type="entry name" value="FADPNR"/>
</dbReference>
<dbReference type="InterPro" id="IPR036188">
    <property type="entry name" value="FAD/NAD-bd_sf"/>
</dbReference>
<dbReference type="InterPro" id="IPR050260">
    <property type="entry name" value="FAD-bd_OxRdtase"/>
</dbReference>
<keyword evidence="4" id="KW-0274">FAD</keyword>
<keyword evidence="5" id="KW-0560">Oxidoreductase</keyword>